<organism evidence="2 3">
    <name type="scientific">Drosophila kikkawai</name>
    <name type="common">Fruit fly</name>
    <dbReference type="NCBI Taxonomy" id="30033"/>
    <lineage>
        <taxon>Eukaryota</taxon>
        <taxon>Metazoa</taxon>
        <taxon>Ecdysozoa</taxon>
        <taxon>Arthropoda</taxon>
        <taxon>Hexapoda</taxon>
        <taxon>Insecta</taxon>
        <taxon>Pterygota</taxon>
        <taxon>Neoptera</taxon>
        <taxon>Endopterygota</taxon>
        <taxon>Diptera</taxon>
        <taxon>Brachycera</taxon>
        <taxon>Muscomorpha</taxon>
        <taxon>Ephydroidea</taxon>
        <taxon>Drosophilidae</taxon>
        <taxon>Drosophila</taxon>
        <taxon>Sophophora</taxon>
    </lineage>
</organism>
<feature type="compositionally biased region" description="Basic and acidic residues" evidence="1">
    <location>
        <begin position="23"/>
        <end position="32"/>
    </location>
</feature>
<evidence type="ECO:0000313" key="3">
    <source>
        <dbReference type="RefSeq" id="XP_070144739.1"/>
    </source>
</evidence>
<dbReference type="Proteomes" id="UP001652661">
    <property type="component" value="Chromosome X"/>
</dbReference>
<accession>A0ABM4GPV0</accession>
<dbReference type="RefSeq" id="XP_070144739.1">
    <property type="nucleotide sequence ID" value="XM_070288638.1"/>
</dbReference>
<keyword evidence="2" id="KW-1185">Reference proteome</keyword>
<sequence>MSPDRLTEHSDKKARKQQSKSNKVGENRSKRVEENMHYVFAKVGLAGQPRISELRYRISTWGTCERGRLYNRDQAPKVLNKLVAKANGQRTTVPRRSKGVTVPS</sequence>
<dbReference type="GeneID" id="138929264"/>
<gene>
    <name evidence="3" type="primary">LOC138929264</name>
</gene>
<feature type="compositionally biased region" description="Basic and acidic residues" evidence="1">
    <location>
        <begin position="1"/>
        <end position="11"/>
    </location>
</feature>
<evidence type="ECO:0000256" key="1">
    <source>
        <dbReference type="SAM" id="MobiDB-lite"/>
    </source>
</evidence>
<name>A0ABM4GPV0_DROKI</name>
<evidence type="ECO:0000313" key="2">
    <source>
        <dbReference type="Proteomes" id="UP001652661"/>
    </source>
</evidence>
<proteinExistence type="predicted"/>
<feature type="region of interest" description="Disordered" evidence="1">
    <location>
        <begin position="1"/>
        <end position="32"/>
    </location>
</feature>
<reference evidence="3" key="1">
    <citation type="submission" date="2025-08" db="UniProtKB">
        <authorList>
            <consortium name="RefSeq"/>
        </authorList>
    </citation>
    <scope>IDENTIFICATION</scope>
    <source>
        <strain evidence="3">14028-0561.14</strain>
        <tissue evidence="3">Whole fly</tissue>
    </source>
</reference>
<protein>
    <submittedName>
        <fullName evidence="3">Uncharacterized protein</fullName>
    </submittedName>
</protein>